<comment type="caution">
    <text evidence="2">The sequence shown here is derived from an EMBL/GenBank/DDBJ whole genome shotgun (WGS) entry which is preliminary data.</text>
</comment>
<name>A0AAV0SXL8_9STRA</name>
<protein>
    <submittedName>
        <fullName evidence="2">Uncharacterized protein</fullName>
    </submittedName>
</protein>
<organism evidence="2 3">
    <name type="scientific">Peronospora farinosa</name>
    <dbReference type="NCBI Taxonomy" id="134698"/>
    <lineage>
        <taxon>Eukaryota</taxon>
        <taxon>Sar</taxon>
        <taxon>Stramenopiles</taxon>
        <taxon>Oomycota</taxon>
        <taxon>Peronosporomycetes</taxon>
        <taxon>Peronosporales</taxon>
        <taxon>Peronosporaceae</taxon>
        <taxon>Peronospora</taxon>
    </lineage>
</organism>
<dbReference type="AlphaFoldDB" id="A0AAV0SXL8"/>
<feature type="region of interest" description="Disordered" evidence="1">
    <location>
        <begin position="16"/>
        <end position="35"/>
    </location>
</feature>
<evidence type="ECO:0000313" key="2">
    <source>
        <dbReference type="EMBL" id="CAI5708404.1"/>
    </source>
</evidence>
<evidence type="ECO:0000256" key="1">
    <source>
        <dbReference type="SAM" id="MobiDB-lite"/>
    </source>
</evidence>
<reference evidence="2" key="1">
    <citation type="submission" date="2022-12" db="EMBL/GenBank/DDBJ databases">
        <authorList>
            <person name="Webb A."/>
        </authorList>
    </citation>
    <scope>NUCLEOTIDE SEQUENCE</scope>
    <source>
        <strain evidence="2">Pf2</strain>
    </source>
</reference>
<gene>
    <name evidence="2" type="ORF">PFR002_LOCUS1832</name>
</gene>
<dbReference type="EMBL" id="CANTFK010000182">
    <property type="protein sequence ID" value="CAI5708404.1"/>
    <property type="molecule type" value="Genomic_DNA"/>
</dbReference>
<sequence length="129" mass="14711">MQWYTITKKSLRVTGLRKPNRPVSRHQRPGDMRRCNDGLETESYEILIDHIFIQTGRDTGRALRLAVDGVKNVINAEYAGDASGRDKYLDLVVGGDTSTLELPKRKDTELLRRRTLLKSLVNRSEELVS</sequence>
<accession>A0AAV0SXL8</accession>
<dbReference type="Proteomes" id="UP001159659">
    <property type="component" value="Unassembled WGS sequence"/>
</dbReference>
<feature type="compositionally biased region" description="Basic residues" evidence="1">
    <location>
        <begin position="18"/>
        <end position="27"/>
    </location>
</feature>
<evidence type="ECO:0000313" key="3">
    <source>
        <dbReference type="Proteomes" id="UP001159659"/>
    </source>
</evidence>
<proteinExistence type="predicted"/>